<dbReference type="InterPro" id="IPR002018">
    <property type="entry name" value="CarbesteraseB"/>
</dbReference>
<evidence type="ECO:0000313" key="5">
    <source>
        <dbReference type="EMBL" id="CAK0879587.1"/>
    </source>
</evidence>
<accession>A0ABN9W4B6</accession>
<protein>
    <recommendedName>
        <fullName evidence="3">Carboxylic ester hydrolase</fullName>
        <ecNumber evidence="3">3.1.1.-</ecNumber>
    </recommendedName>
</protein>
<dbReference type="EMBL" id="CAUYUJ010017977">
    <property type="protein sequence ID" value="CAK0879587.1"/>
    <property type="molecule type" value="Genomic_DNA"/>
</dbReference>
<sequence length="547" mass="58145">MMPSPTGSRGRPTWCTRHSTIQLPAANSAAKELRGRHPGGGTGNYGLLDQRRALEWVQENIMAFGGDPGAVTIMGESSGGTSVAYHLTSGGKAPTTLFRRAILESPGLTQVKQWDDAATNFRFTLASLAAAQSPGCNQTDGYDILRSDLLFSSSQYHHEEPLMPAEDAMRACTKLGPLCVGFSQQANLTLFAAPPGRVFDTENRGGNFTAYMKSGPVAESDRLRCLLSADALKLSSLTLQVPRDDTFETDGWGPVLDGVDLPMTLEERVRRGDVAVGVDVLAGYNLDEGTEFMFETPPLLCNASREEFGSWVSAFLGPGQSPAVVEPLYEPASLQSPLPDCQDLAKRVPGKPYQPGKKVAGKDAGFFNAAMRMAGDKAIRCPTNSLAAARDSSGRSFVYEFRLTPNYTENFGDTSVMGAFHGAEIPFVFGDGFELRTPFEKVLSGAMGCYWRSFVAHGDPGVDSCAVSPWPEYSAATGWTVLQLGSSAAQPAAAVRSSELQDRRCAAFRGCATPRPAQSSAVPWAGAGRGAGAATGSRAPAAEVLVV</sequence>
<feature type="domain" description="Carboxylesterase type B" evidence="4">
    <location>
        <begin position="42"/>
        <end position="129"/>
    </location>
</feature>
<dbReference type="PROSITE" id="PS00122">
    <property type="entry name" value="CARBOXYLESTERASE_B_1"/>
    <property type="match status" value="1"/>
</dbReference>
<evidence type="ECO:0000256" key="3">
    <source>
        <dbReference type="RuleBase" id="RU361235"/>
    </source>
</evidence>
<proteinExistence type="inferred from homology"/>
<dbReference type="EC" id="3.1.1.-" evidence="3"/>
<evidence type="ECO:0000313" key="6">
    <source>
        <dbReference type="Proteomes" id="UP001189429"/>
    </source>
</evidence>
<keyword evidence="6" id="KW-1185">Reference proteome</keyword>
<reference evidence="5" key="1">
    <citation type="submission" date="2023-10" db="EMBL/GenBank/DDBJ databases">
        <authorList>
            <person name="Chen Y."/>
            <person name="Shah S."/>
            <person name="Dougan E. K."/>
            <person name="Thang M."/>
            <person name="Chan C."/>
        </authorList>
    </citation>
    <scope>NUCLEOTIDE SEQUENCE [LARGE SCALE GENOMIC DNA]</scope>
</reference>
<comment type="caution">
    <text evidence="5">The sequence shown here is derived from an EMBL/GenBank/DDBJ whole genome shotgun (WGS) entry which is preliminary data.</text>
</comment>
<dbReference type="InterPro" id="IPR050654">
    <property type="entry name" value="AChE-related_enzymes"/>
</dbReference>
<dbReference type="PANTHER" id="PTHR43918:SF4">
    <property type="entry name" value="CARBOXYLIC ESTER HYDROLASE"/>
    <property type="match status" value="1"/>
</dbReference>
<organism evidence="5 6">
    <name type="scientific">Prorocentrum cordatum</name>
    <dbReference type="NCBI Taxonomy" id="2364126"/>
    <lineage>
        <taxon>Eukaryota</taxon>
        <taxon>Sar</taxon>
        <taxon>Alveolata</taxon>
        <taxon>Dinophyceae</taxon>
        <taxon>Prorocentrales</taxon>
        <taxon>Prorocentraceae</taxon>
        <taxon>Prorocentrum</taxon>
    </lineage>
</organism>
<dbReference type="InterPro" id="IPR029058">
    <property type="entry name" value="AB_hydrolase_fold"/>
</dbReference>
<dbReference type="InterPro" id="IPR019826">
    <property type="entry name" value="Carboxylesterase_B_AS"/>
</dbReference>
<evidence type="ECO:0000259" key="4">
    <source>
        <dbReference type="Pfam" id="PF00135"/>
    </source>
</evidence>
<comment type="similarity">
    <text evidence="1 3">Belongs to the type-B carboxylesterase/lipase family.</text>
</comment>
<evidence type="ECO:0000256" key="1">
    <source>
        <dbReference type="ARBA" id="ARBA00005964"/>
    </source>
</evidence>
<dbReference type="Proteomes" id="UP001189429">
    <property type="component" value="Unassembled WGS sequence"/>
</dbReference>
<dbReference type="PANTHER" id="PTHR43918">
    <property type="entry name" value="ACETYLCHOLINESTERASE"/>
    <property type="match status" value="1"/>
</dbReference>
<evidence type="ECO:0000256" key="2">
    <source>
        <dbReference type="ARBA" id="ARBA00022801"/>
    </source>
</evidence>
<dbReference type="Pfam" id="PF00135">
    <property type="entry name" value="COesterase"/>
    <property type="match status" value="2"/>
</dbReference>
<dbReference type="Gene3D" id="3.40.50.1820">
    <property type="entry name" value="alpha/beta hydrolase"/>
    <property type="match status" value="1"/>
</dbReference>
<gene>
    <name evidence="5" type="ORF">PCOR1329_LOCUS62974</name>
</gene>
<name>A0ABN9W4B6_9DINO</name>
<feature type="domain" description="Carboxylesterase type B" evidence="4">
    <location>
        <begin position="220"/>
        <end position="488"/>
    </location>
</feature>
<keyword evidence="2 3" id="KW-0378">Hydrolase</keyword>
<dbReference type="SUPFAM" id="SSF53474">
    <property type="entry name" value="alpha/beta-Hydrolases"/>
    <property type="match status" value="1"/>
</dbReference>